<dbReference type="GO" id="GO:0043190">
    <property type="term" value="C:ATP-binding cassette (ABC) transporter complex"/>
    <property type="evidence" value="ECO:0007669"/>
    <property type="project" value="InterPro"/>
</dbReference>
<dbReference type="InterPro" id="IPR003339">
    <property type="entry name" value="ABC/ECF_trnsptr_transmembrane"/>
</dbReference>
<sequence length="270" mass="31233">MSLQLDTLAYTNRLRRLPPEHKLIFAFTTLAISLATHPLVQILMVLWMSIWTMIYARIPARVYFRLLMFTIVFCLTSLPALMVNGVAITNLQNVKLDSWYGLTIGHFYIYISHSGSIQALGILTRALASVSCLYFLMLTVPFTEILRTLQYLRFPVLLTDLLLLMYRFIFILLNTASELWTAQNSRGGYRTLALSMKSLAILIGQLLQRTLQRYNQFSLGLEARGFVSEFRVWHQSRYRPQLRYIIEAIFGCVVLIGLDFWRNAGIFTRI</sequence>
<dbReference type="PANTHER" id="PTHR43723:SF1">
    <property type="entry name" value="COBALT TRANSPORT PROTEIN CBIQ"/>
    <property type="match status" value="1"/>
</dbReference>
<keyword evidence="3 6" id="KW-0812">Transmembrane</keyword>
<proteinExistence type="predicted"/>
<accession>A0A9E3H583</accession>
<keyword evidence="2" id="KW-1003">Cell membrane</keyword>
<dbReference type="PANTHER" id="PTHR43723">
    <property type="entry name" value="COBALT TRANSPORT PROTEIN CBIQ"/>
    <property type="match status" value="1"/>
</dbReference>
<feature type="transmembrane region" description="Helical" evidence="6">
    <location>
        <begin position="157"/>
        <end position="176"/>
    </location>
</feature>
<dbReference type="Proteomes" id="UP000813215">
    <property type="component" value="Unassembled WGS sequence"/>
</dbReference>
<evidence type="ECO:0000256" key="1">
    <source>
        <dbReference type="ARBA" id="ARBA00004651"/>
    </source>
</evidence>
<dbReference type="InterPro" id="IPR012809">
    <property type="entry name" value="ECF_CbiQ"/>
</dbReference>
<dbReference type="GO" id="GO:0006824">
    <property type="term" value="P:cobalt ion transport"/>
    <property type="evidence" value="ECO:0007669"/>
    <property type="project" value="InterPro"/>
</dbReference>
<reference evidence="7" key="2">
    <citation type="journal article" date="2022" name="Microbiol. Resour. Announc.">
        <title>Metagenome Sequencing to Explore Phylogenomics of Terrestrial Cyanobacteria.</title>
        <authorList>
            <person name="Ward R.D."/>
            <person name="Stajich J.E."/>
            <person name="Johansen J.R."/>
            <person name="Huntemann M."/>
            <person name="Clum A."/>
            <person name="Foster B."/>
            <person name="Foster B."/>
            <person name="Roux S."/>
            <person name="Palaniappan K."/>
            <person name="Varghese N."/>
            <person name="Mukherjee S."/>
            <person name="Reddy T.B.K."/>
            <person name="Daum C."/>
            <person name="Copeland A."/>
            <person name="Chen I.A."/>
            <person name="Ivanova N.N."/>
            <person name="Kyrpides N.C."/>
            <person name="Shapiro N."/>
            <person name="Eloe-Fadrosh E.A."/>
            <person name="Pietrasiak N."/>
        </authorList>
    </citation>
    <scope>NUCLEOTIDE SEQUENCE</scope>
    <source>
        <strain evidence="7">HA4357-MV3</strain>
    </source>
</reference>
<reference evidence="7" key="1">
    <citation type="submission" date="2021-05" db="EMBL/GenBank/DDBJ databases">
        <authorList>
            <person name="Pietrasiak N."/>
            <person name="Ward R."/>
            <person name="Stajich J.E."/>
            <person name="Kurbessoian T."/>
        </authorList>
    </citation>
    <scope>NUCLEOTIDE SEQUENCE</scope>
    <source>
        <strain evidence="7">HA4357-MV3</strain>
    </source>
</reference>
<feature type="transmembrane region" description="Helical" evidence="6">
    <location>
        <begin position="62"/>
        <end position="87"/>
    </location>
</feature>
<dbReference type="InterPro" id="IPR052770">
    <property type="entry name" value="Cobalt_transport_CbiQ"/>
</dbReference>
<evidence type="ECO:0000256" key="6">
    <source>
        <dbReference type="SAM" id="Phobius"/>
    </source>
</evidence>
<dbReference type="Pfam" id="PF02361">
    <property type="entry name" value="CbiQ"/>
    <property type="match status" value="1"/>
</dbReference>
<dbReference type="CDD" id="cd16914">
    <property type="entry name" value="EcfT"/>
    <property type="match status" value="1"/>
</dbReference>
<gene>
    <name evidence="7" type="primary">cbiQ</name>
    <name evidence="7" type="ORF">KME28_01235</name>
</gene>
<organism evidence="7 8">
    <name type="scientific">Pelatocladus maniniholoensis HA4357-MV3</name>
    <dbReference type="NCBI Taxonomy" id="1117104"/>
    <lineage>
        <taxon>Bacteria</taxon>
        <taxon>Bacillati</taxon>
        <taxon>Cyanobacteriota</taxon>
        <taxon>Cyanophyceae</taxon>
        <taxon>Nostocales</taxon>
        <taxon>Nostocaceae</taxon>
        <taxon>Pelatocladus</taxon>
    </lineage>
</organism>
<dbReference type="EMBL" id="JAHHHW010000011">
    <property type="protein sequence ID" value="MBW4430415.1"/>
    <property type="molecule type" value="Genomic_DNA"/>
</dbReference>
<keyword evidence="5 6" id="KW-0472">Membrane</keyword>
<protein>
    <submittedName>
        <fullName evidence="7">Cobalt ECF transporter T component CbiQ</fullName>
    </submittedName>
</protein>
<evidence type="ECO:0000256" key="5">
    <source>
        <dbReference type="ARBA" id="ARBA00023136"/>
    </source>
</evidence>
<keyword evidence="4 6" id="KW-1133">Transmembrane helix</keyword>
<evidence type="ECO:0000313" key="8">
    <source>
        <dbReference type="Proteomes" id="UP000813215"/>
    </source>
</evidence>
<dbReference type="NCBIfam" id="TIGR02454">
    <property type="entry name" value="ECF_T_CbiQ"/>
    <property type="match status" value="1"/>
</dbReference>
<feature type="transmembrane region" description="Helical" evidence="6">
    <location>
        <begin position="23"/>
        <end position="50"/>
    </location>
</feature>
<evidence type="ECO:0000256" key="4">
    <source>
        <dbReference type="ARBA" id="ARBA00022989"/>
    </source>
</evidence>
<feature type="transmembrane region" description="Helical" evidence="6">
    <location>
        <begin position="107"/>
        <end position="136"/>
    </location>
</feature>
<dbReference type="AlphaFoldDB" id="A0A9E3H583"/>
<comment type="subcellular location">
    <subcellularLocation>
        <location evidence="1">Cell membrane</location>
        <topology evidence="1">Multi-pass membrane protein</topology>
    </subcellularLocation>
</comment>
<feature type="transmembrane region" description="Helical" evidence="6">
    <location>
        <begin position="244"/>
        <end position="261"/>
    </location>
</feature>
<evidence type="ECO:0000256" key="3">
    <source>
        <dbReference type="ARBA" id="ARBA00022692"/>
    </source>
</evidence>
<name>A0A9E3H583_9NOST</name>
<evidence type="ECO:0000313" key="7">
    <source>
        <dbReference type="EMBL" id="MBW4430415.1"/>
    </source>
</evidence>
<evidence type="ECO:0000256" key="2">
    <source>
        <dbReference type="ARBA" id="ARBA00022475"/>
    </source>
</evidence>
<comment type="caution">
    <text evidence="7">The sequence shown here is derived from an EMBL/GenBank/DDBJ whole genome shotgun (WGS) entry which is preliminary data.</text>
</comment>
<feature type="transmembrane region" description="Helical" evidence="6">
    <location>
        <begin position="188"/>
        <end position="207"/>
    </location>
</feature>